<dbReference type="EMBL" id="JAHQIW010007207">
    <property type="protein sequence ID" value="KAJ1372954.1"/>
    <property type="molecule type" value="Genomic_DNA"/>
</dbReference>
<proteinExistence type="predicted"/>
<name>A0AAD5RB65_PARTN</name>
<organism evidence="1 2">
    <name type="scientific">Parelaphostrongylus tenuis</name>
    <name type="common">Meningeal worm</name>
    <dbReference type="NCBI Taxonomy" id="148309"/>
    <lineage>
        <taxon>Eukaryota</taxon>
        <taxon>Metazoa</taxon>
        <taxon>Ecdysozoa</taxon>
        <taxon>Nematoda</taxon>
        <taxon>Chromadorea</taxon>
        <taxon>Rhabditida</taxon>
        <taxon>Rhabditina</taxon>
        <taxon>Rhabditomorpha</taxon>
        <taxon>Strongyloidea</taxon>
        <taxon>Metastrongylidae</taxon>
        <taxon>Parelaphostrongylus</taxon>
    </lineage>
</organism>
<evidence type="ECO:0000313" key="1">
    <source>
        <dbReference type="EMBL" id="KAJ1372954.1"/>
    </source>
</evidence>
<dbReference type="AlphaFoldDB" id="A0AAD5RB65"/>
<reference evidence="1" key="1">
    <citation type="submission" date="2021-06" db="EMBL/GenBank/DDBJ databases">
        <title>Parelaphostrongylus tenuis whole genome reference sequence.</title>
        <authorList>
            <person name="Garwood T.J."/>
            <person name="Larsen P.A."/>
            <person name="Fountain-Jones N.M."/>
            <person name="Garbe J.R."/>
            <person name="Macchietto M.G."/>
            <person name="Kania S.A."/>
            <person name="Gerhold R.W."/>
            <person name="Richards J.E."/>
            <person name="Wolf T.M."/>
        </authorList>
    </citation>
    <scope>NUCLEOTIDE SEQUENCE</scope>
    <source>
        <strain evidence="1">MNPRO001-30</strain>
        <tissue evidence="1">Meninges</tissue>
    </source>
</reference>
<protein>
    <submittedName>
        <fullName evidence="1">Uncharacterized protein</fullName>
    </submittedName>
</protein>
<gene>
    <name evidence="1" type="ORF">KIN20_035267</name>
</gene>
<evidence type="ECO:0000313" key="2">
    <source>
        <dbReference type="Proteomes" id="UP001196413"/>
    </source>
</evidence>
<sequence>MKSLVNHDNVQEEKEVKVVVTGKFPALHARSLARSDTDYQVLHFRSSQLVPNLSERMIN</sequence>
<dbReference type="Proteomes" id="UP001196413">
    <property type="component" value="Unassembled WGS sequence"/>
</dbReference>
<comment type="caution">
    <text evidence="1">The sequence shown here is derived from an EMBL/GenBank/DDBJ whole genome shotgun (WGS) entry which is preliminary data.</text>
</comment>
<accession>A0AAD5RB65</accession>
<keyword evidence="2" id="KW-1185">Reference proteome</keyword>